<evidence type="ECO:0000313" key="1">
    <source>
        <dbReference type="EMBL" id="KAB2335571.1"/>
    </source>
</evidence>
<dbReference type="AlphaFoldDB" id="A0A7V7UX32"/>
<organism evidence="1 2">
    <name type="scientific">Bacillus mesophilum</name>
    <dbReference type="NCBI Taxonomy" id="1071718"/>
    <lineage>
        <taxon>Bacteria</taxon>
        <taxon>Bacillati</taxon>
        <taxon>Bacillota</taxon>
        <taxon>Bacilli</taxon>
        <taxon>Bacillales</taxon>
        <taxon>Bacillaceae</taxon>
        <taxon>Bacillus</taxon>
    </lineage>
</organism>
<name>A0A7V7UX32_9BACI</name>
<evidence type="ECO:0000313" key="2">
    <source>
        <dbReference type="Proteomes" id="UP000441354"/>
    </source>
</evidence>
<comment type="caution">
    <text evidence="1">The sequence shown here is derived from an EMBL/GenBank/DDBJ whole genome shotgun (WGS) entry which is preliminary data.</text>
</comment>
<sequence>MEVRWKTEEFIFDSLREAEVRADSIANEIYGRLFDGYITPDCKIAFALSFLLASIPEFKVQSQYDGQVYKVWVALVAD</sequence>
<protein>
    <submittedName>
        <fullName evidence="1">Uncharacterized protein</fullName>
    </submittedName>
</protein>
<dbReference type="OrthoDB" id="2353562at2"/>
<dbReference type="RefSeq" id="WP_151572188.1">
    <property type="nucleotide sequence ID" value="NZ_WBOT01000001.1"/>
</dbReference>
<keyword evidence="2" id="KW-1185">Reference proteome</keyword>
<gene>
    <name evidence="1" type="ORF">F7732_03080</name>
</gene>
<dbReference type="EMBL" id="WBOT01000001">
    <property type="protein sequence ID" value="KAB2335571.1"/>
    <property type="molecule type" value="Genomic_DNA"/>
</dbReference>
<proteinExistence type="predicted"/>
<reference evidence="1 2" key="1">
    <citation type="journal article" date="2014" name="Arch. Microbiol.">
        <title>Bacillus mesophilum sp. nov., strain IITR-54T, a novel 4-chlorobiphenyl dechlorinating bacterium.</title>
        <authorList>
            <person name="Manickam N."/>
            <person name="Singh N.K."/>
            <person name="Bajaj A."/>
            <person name="Kumar R.M."/>
            <person name="Kaur G."/>
            <person name="Kaur N."/>
            <person name="Bala M."/>
            <person name="Kumar A."/>
            <person name="Mayilraj S."/>
        </authorList>
    </citation>
    <scope>NUCLEOTIDE SEQUENCE [LARGE SCALE GENOMIC DNA]</scope>
    <source>
        <strain evidence="1 2">IITR-54</strain>
    </source>
</reference>
<dbReference type="Proteomes" id="UP000441354">
    <property type="component" value="Unassembled WGS sequence"/>
</dbReference>
<accession>A0A7V7UX32</accession>